<feature type="region of interest" description="Disordered" evidence="1">
    <location>
        <begin position="1"/>
        <end position="132"/>
    </location>
</feature>
<feature type="compositionally biased region" description="Basic and acidic residues" evidence="1">
    <location>
        <begin position="8"/>
        <end position="28"/>
    </location>
</feature>
<sequence length="548" mass="63076">MQESREDEEVKQQVKDISKQMRELDLNKNKSVQQPVRNAQKEKKEVIHEETEYKKMVERQDEGKIEQVREKLEEQVRETPEEQVRETPEGQVKETPEEQVRETPEGQVKETPEEQVRETSEEQRQQQQPTYQVEEEQVRLALQEDQGTEAHLESWTSENFTQEGDHYMSCIRRLTTTFTLAGNTHQTSYVVKTKQKVFGGCFDDLLDVAFQKECLVYETLVPALNAELREGHLEHIRLPRCYFHSMKEGRQMIIMEDLSRCGFKMATHSLGLDAVHARLVVQELGRLHASSLLYQATLPNHCLALKYPVLQKDWHNYSERAEDELVVILKSDLVTLAAVAELSGRPKDEVMWLRDLATRTLQVFTRQLATEPPFAVFCHGDCWTNNALFRYDSDGVPVEVMLLDLQMARRGSVALDLTTFMYTSLSGQERRACYASLLHEYYASFSLVMQARGVPVPFTLEQLVAEYREKSLFGLLMGSDYLPVVMVGSQDVTDYSLVNLGEEVLMKDRLDKLPGIIQRNPHLVTLLLDLLNDMAHLGILEADQTTHV</sequence>
<feature type="domain" description="CHK kinase-like" evidence="2">
    <location>
        <begin position="253"/>
        <end position="451"/>
    </location>
</feature>
<dbReference type="PANTHER" id="PTHR11012">
    <property type="entry name" value="PROTEIN KINASE-LIKE DOMAIN-CONTAINING"/>
    <property type="match status" value="1"/>
</dbReference>
<proteinExistence type="predicted"/>
<protein>
    <recommendedName>
        <fullName evidence="2">CHK kinase-like domain-containing protein</fullName>
    </recommendedName>
</protein>
<dbReference type="AlphaFoldDB" id="A0AAE1KG76"/>
<dbReference type="PANTHER" id="PTHR11012:SF47">
    <property type="entry name" value="GH22833P"/>
    <property type="match status" value="1"/>
</dbReference>
<evidence type="ECO:0000259" key="2">
    <source>
        <dbReference type="SMART" id="SM00587"/>
    </source>
</evidence>
<keyword evidence="4" id="KW-1185">Reference proteome</keyword>
<dbReference type="SUPFAM" id="SSF56112">
    <property type="entry name" value="Protein kinase-like (PK-like)"/>
    <property type="match status" value="1"/>
</dbReference>
<evidence type="ECO:0000313" key="4">
    <source>
        <dbReference type="Proteomes" id="UP001286313"/>
    </source>
</evidence>
<dbReference type="EMBL" id="JAWQEG010002102">
    <property type="protein sequence ID" value="KAK3874461.1"/>
    <property type="molecule type" value="Genomic_DNA"/>
</dbReference>
<dbReference type="Pfam" id="PF02958">
    <property type="entry name" value="EcKL"/>
    <property type="match status" value="1"/>
</dbReference>
<dbReference type="InterPro" id="IPR015897">
    <property type="entry name" value="CHK_kinase-like"/>
</dbReference>
<gene>
    <name evidence="3" type="ORF">Pcinc_020625</name>
</gene>
<evidence type="ECO:0000256" key="1">
    <source>
        <dbReference type="SAM" id="MobiDB-lite"/>
    </source>
</evidence>
<accession>A0AAE1KG76</accession>
<comment type="caution">
    <text evidence="3">The sequence shown here is derived from an EMBL/GenBank/DDBJ whole genome shotgun (WGS) entry which is preliminary data.</text>
</comment>
<dbReference type="Proteomes" id="UP001286313">
    <property type="component" value="Unassembled WGS sequence"/>
</dbReference>
<name>A0AAE1KG76_PETCI</name>
<evidence type="ECO:0000313" key="3">
    <source>
        <dbReference type="EMBL" id="KAK3874461.1"/>
    </source>
</evidence>
<dbReference type="SMART" id="SM00587">
    <property type="entry name" value="CHK"/>
    <property type="match status" value="1"/>
</dbReference>
<reference evidence="3" key="1">
    <citation type="submission" date="2023-10" db="EMBL/GenBank/DDBJ databases">
        <title>Genome assemblies of two species of porcelain crab, Petrolisthes cinctipes and Petrolisthes manimaculis (Anomura: Porcellanidae).</title>
        <authorList>
            <person name="Angst P."/>
        </authorList>
    </citation>
    <scope>NUCLEOTIDE SEQUENCE</scope>
    <source>
        <strain evidence="3">PB745_01</strain>
        <tissue evidence="3">Gill</tissue>
    </source>
</reference>
<dbReference type="InterPro" id="IPR011009">
    <property type="entry name" value="Kinase-like_dom_sf"/>
</dbReference>
<dbReference type="InterPro" id="IPR004119">
    <property type="entry name" value="EcKL"/>
</dbReference>
<feature type="compositionally biased region" description="Basic and acidic residues" evidence="1">
    <location>
        <begin position="39"/>
        <end position="124"/>
    </location>
</feature>
<dbReference type="Gene3D" id="3.90.1200.10">
    <property type="match status" value="1"/>
</dbReference>
<organism evidence="3 4">
    <name type="scientific">Petrolisthes cinctipes</name>
    <name type="common">Flat porcelain crab</name>
    <dbReference type="NCBI Taxonomy" id="88211"/>
    <lineage>
        <taxon>Eukaryota</taxon>
        <taxon>Metazoa</taxon>
        <taxon>Ecdysozoa</taxon>
        <taxon>Arthropoda</taxon>
        <taxon>Crustacea</taxon>
        <taxon>Multicrustacea</taxon>
        <taxon>Malacostraca</taxon>
        <taxon>Eumalacostraca</taxon>
        <taxon>Eucarida</taxon>
        <taxon>Decapoda</taxon>
        <taxon>Pleocyemata</taxon>
        <taxon>Anomura</taxon>
        <taxon>Galatheoidea</taxon>
        <taxon>Porcellanidae</taxon>
        <taxon>Petrolisthes</taxon>
    </lineage>
</organism>